<name>A0A0D5YW14_9FLAO</name>
<dbReference type="AlphaFoldDB" id="A0A0D5YW14"/>
<evidence type="ECO:0000313" key="2">
    <source>
        <dbReference type="Proteomes" id="UP000032726"/>
    </source>
</evidence>
<gene>
    <name evidence="1" type="ORF">VC82_2526</name>
</gene>
<protein>
    <submittedName>
        <fullName evidence="1">Uncharacterized protein</fullName>
    </submittedName>
</protein>
<proteinExistence type="predicted"/>
<sequence>MIIIKTNRCQRYIPLYLKSRDKSRRPLGGVKWELSIQVRDWVIVYAHFDSINSVEKVFK</sequence>
<dbReference type="HOGENOM" id="CLU_2955550_0_0_10"/>
<dbReference type="EMBL" id="CP011071">
    <property type="protein sequence ID" value="AKA36096.1"/>
    <property type="molecule type" value="Genomic_DNA"/>
</dbReference>
<dbReference type="KEGG" id="mlt:VC82_2526"/>
<dbReference type="STRING" id="516051.VC82_2526"/>
<keyword evidence="2" id="KW-1185">Reference proteome</keyword>
<dbReference type="Proteomes" id="UP000032726">
    <property type="component" value="Chromosome"/>
</dbReference>
<organism evidence="1 2">
    <name type="scientific">Flagellimonas lutaonensis</name>
    <dbReference type="NCBI Taxonomy" id="516051"/>
    <lineage>
        <taxon>Bacteria</taxon>
        <taxon>Pseudomonadati</taxon>
        <taxon>Bacteroidota</taxon>
        <taxon>Flavobacteriia</taxon>
        <taxon>Flavobacteriales</taxon>
        <taxon>Flavobacteriaceae</taxon>
        <taxon>Flagellimonas</taxon>
    </lineage>
</organism>
<reference evidence="1 2" key="1">
    <citation type="submission" date="2015-03" db="EMBL/GenBank/DDBJ databases">
        <title>Complete genome sequence of Muricauda lutaonensis CC-HSB-11T, isolated from a coastal hot spring.</title>
        <authorList>
            <person name="Kim K.M."/>
        </authorList>
    </citation>
    <scope>NUCLEOTIDE SEQUENCE [LARGE SCALE GENOMIC DNA]</scope>
    <source>
        <strain evidence="1 2">CC-HSB-11</strain>
    </source>
</reference>
<evidence type="ECO:0000313" key="1">
    <source>
        <dbReference type="EMBL" id="AKA36096.1"/>
    </source>
</evidence>
<accession>A0A0D5YW14</accession>